<dbReference type="RefSeq" id="WP_189384441.1">
    <property type="nucleotide sequence ID" value="NZ_BAABFY010000055.1"/>
</dbReference>
<reference evidence="3" key="1">
    <citation type="journal article" date="2014" name="Int. J. Syst. Evol. Microbiol.">
        <title>Complete genome sequence of Corynebacterium casei LMG S-19264T (=DSM 44701T), isolated from a smear-ripened cheese.</title>
        <authorList>
            <consortium name="US DOE Joint Genome Institute (JGI-PGF)"/>
            <person name="Walter F."/>
            <person name="Albersmeier A."/>
            <person name="Kalinowski J."/>
            <person name="Ruckert C."/>
        </authorList>
    </citation>
    <scope>NUCLEOTIDE SEQUENCE</scope>
    <source>
        <strain evidence="3">KCTC 23732</strain>
    </source>
</reference>
<dbReference type="CDD" id="cd02440">
    <property type="entry name" value="AdoMet_MTases"/>
    <property type="match status" value="1"/>
</dbReference>
<dbReference type="Pfam" id="PF13649">
    <property type="entry name" value="Methyltransf_25"/>
    <property type="match status" value="1"/>
</dbReference>
<evidence type="ECO:0000313" key="4">
    <source>
        <dbReference type="Proteomes" id="UP000608345"/>
    </source>
</evidence>
<sequence>MWNERYASEEYMYGTEPNAFLAEHAAMLKGPVLSLAEGEGRNAVFLASLGLEVLGVDSSDVGLDKAQALAGKKGVKIQTEVADLAEFEPQENHYAAVVSIFAHLPGSIRRRLYPLVEKSLKPGGIFLLEAYTEEQLPRKTGGPKDLDMLMSKAKIEQDFANYEPVLLRVLEREVQEGQLHTGLASVIQFIGRKKA</sequence>
<comment type="caution">
    <text evidence="3">The sequence shown here is derived from an EMBL/GenBank/DDBJ whole genome shotgun (WGS) entry which is preliminary data.</text>
</comment>
<accession>A0A918JIH1</accession>
<protein>
    <recommendedName>
        <fullName evidence="2">Methyltransferase domain-containing protein</fullName>
    </recommendedName>
</protein>
<evidence type="ECO:0000259" key="2">
    <source>
        <dbReference type="Pfam" id="PF13649"/>
    </source>
</evidence>
<dbReference type="InterPro" id="IPR041698">
    <property type="entry name" value="Methyltransf_25"/>
</dbReference>
<dbReference type="AlphaFoldDB" id="A0A918JIH1"/>
<proteinExistence type="predicted"/>
<name>A0A918JIH1_9BURK</name>
<evidence type="ECO:0000313" key="3">
    <source>
        <dbReference type="EMBL" id="GGW82803.1"/>
    </source>
</evidence>
<dbReference type="Gene3D" id="3.40.50.150">
    <property type="entry name" value="Vaccinia Virus protein VP39"/>
    <property type="match status" value="1"/>
</dbReference>
<feature type="domain" description="Methyltransferase" evidence="2">
    <location>
        <begin position="32"/>
        <end position="124"/>
    </location>
</feature>
<gene>
    <name evidence="3" type="ORF">GCM10011450_10890</name>
</gene>
<dbReference type="Proteomes" id="UP000608345">
    <property type="component" value="Unassembled WGS sequence"/>
</dbReference>
<dbReference type="EMBL" id="BMYS01000005">
    <property type="protein sequence ID" value="GGW82803.1"/>
    <property type="molecule type" value="Genomic_DNA"/>
</dbReference>
<organism evidence="3 4">
    <name type="scientific">Advenella faeciporci</name>
    <dbReference type="NCBI Taxonomy" id="797535"/>
    <lineage>
        <taxon>Bacteria</taxon>
        <taxon>Pseudomonadati</taxon>
        <taxon>Pseudomonadota</taxon>
        <taxon>Betaproteobacteria</taxon>
        <taxon>Burkholderiales</taxon>
        <taxon>Alcaligenaceae</taxon>
    </lineage>
</organism>
<dbReference type="SUPFAM" id="SSF53335">
    <property type="entry name" value="S-adenosyl-L-methionine-dependent methyltransferases"/>
    <property type="match status" value="1"/>
</dbReference>
<dbReference type="InterPro" id="IPR029063">
    <property type="entry name" value="SAM-dependent_MTases_sf"/>
</dbReference>
<reference evidence="3" key="2">
    <citation type="submission" date="2020-09" db="EMBL/GenBank/DDBJ databases">
        <authorList>
            <person name="Sun Q."/>
            <person name="Kim S."/>
        </authorList>
    </citation>
    <scope>NUCLEOTIDE SEQUENCE</scope>
    <source>
        <strain evidence="3">KCTC 23732</strain>
    </source>
</reference>
<keyword evidence="4" id="KW-1185">Reference proteome</keyword>
<dbReference type="PANTHER" id="PTHR43861">
    <property type="entry name" value="TRANS-ACONITATE 2-METHYLTRANSFERASE-RELATED"/>
    <property type="match status" value="1"/>
</dbReference>
<evidence type="ECO:0000256" key="1">
    <source>
        <dbReference type="ARBA" id="ARBA00022679"/>
    </source>
</evidence>
<keyword evidence="1" id="KW-0808">Transferase</keyword>
<dbReference type="PANTHER" id="PTHR43861:SF3">
    <property type="entry name" value="PUTATIVE (AFU_ORTHOLOGUE AFUA_2G14390)-RELATED"/>
    <property type="match status" value="1"/>
</dbReference>
<dbReference type="GO" id="GO:0016740">
    <property type="term" value="F:transferase activity"/>
    <property type="evidence" value="ECO:0007669"/>
    <property type="project" value="UniProtKB-KW"/>
</dbReference>